<dbReference type="Gene3D" id="3.30.870.10">
    <property type="entry name" value="Endonuclease Chain A"/>
    <property type="match status" value="2"/>
</dbReference>
<dbReference type="CDD" id="cd09110">
    <property type="entry name" value="PLDc_CLS_1"/>
    <property type="match status" value="1"/>
</dbReference>
<feature type="domain" description="PLD phosphodiesterase" evidence="1">
    <location>
        <begin position="292"/>
        <end position="318"/>
    </location>
</feature>
<evidence type="ECO:0000313" key="3">
    <source>
        <dbReference type="Proteomes" id="UP000077787"/>
    </source>
</evidence>
<dbReference type="GO" id="GO:0016020">
    <property type="term" value="C:membrane"/>
    <property type="evidence" value="ECO:0007669"/>
    <property type="project" value="TreeGrafter"/>
</dbReference>
<dbReference type="SUPFAM" id="SSF56024">
    <property type="entry name" value="Phospholipase D/nuclease"/>
    <property type="match status" value="2"/>
</dbReference>
<dbReference type="InterPro" id="IPR001736">
    <property type="entry name" value="PLipase_D/transphosphatidylase"/>
</dbReference>
<dbReference type="InterPro" id="IPR025202">
    <property type="entry name" value="PLD-like_dom"/>
</dbReference>
<accession>A0A172WS20</accession>
<evidence type="ECO:0000313" key="2">
    <source>
        <dbReference type="EMBL" id="ANF26156.1"/>
    </source>
</evidence>
<dbReference type="PANTHER" id="PTHR21248:SF23">
    <property type="entry name" value="CARDIOLIPIN SYNTHASE B"/>
    <property type="match status" value="1"/>
</dbReference>
<gene>
    <name evidence="2" type="ORF">PS273GM_13850</name>
</gene>
<dbReference type="PROSITE" id="PS50035">
    <property type="entry name" value="PLD"/>
    <property type="match status" value="2"/>
</dbReference>
<evidence type="ECO:0000259" key="1">
    <source>
        <dbReference type="PROSITE" id="PS50035"/>
    </source>
</evidence>
<feature type="domain" description="PLD phosphodiesterase" evidence="1">
    <location>
        <begin position="110"/>
        <end position="137"/>
    </location>
</feature>
<name>A0A172WS20_STUST</name>
<dbReference type="OrthoDB" id="9762009at2"/>
<dbReference type="CDD" id="cd09159">
    <property type="entry name" value="PLDc_ybhO_like_2"/>
    <property type="match status" value="1"/>
</dbReference>
<dbReference type="AlphaFoldDB" id="A0A172WS20"/>
<sequence length="386" mass="45159">MLAGEVFPWREGNRFRLLLDGPQFFPQILQRIDTAQQRVDIELYLVEDGLCTDRLVDTLIAAAGRGVRVRCLFDGFGCLKLGQKTRQRLLDAGVDLRQYNPLKLKLKFRNLHRDHRKLILIDDLCCFVGGAGATDEFWNPAKPDEHWHEAMVEISGSVMEDWQRLFDVQWTLCLKRRIWQLPLPRQLPKIPAAPDALDGAGRVAYSAARQHRDILHSLLRNLRRAERRIWLATPYFLPTGKVRRELMRAARRGVEVRLLLTSRNTDHPSVRYAGQRFYPRLLRAGVRIHEYQPHFLHLKLVLVDDWVSVGSCNFDHWNLRWNLEANLEAVDSQLSADVAKSFEHDFNQSLEIDLHQWHARPLYLRMYQRLWGLLDRLVINIFNRSG</sequence>
<dbReference type="GO" id="GO:0008808">
    <property type="term" value="F:cardiolipin synthase activity"/>
    <property type="evidence" value="ECO:0007669"/>
    <property type="project" value="TreeGrafter"/>
</dbReference>
<dbReference type="PANTHER" id="PTHR21248">
    <property type="entry name" value="CARDIOLIPIN SYNTHASE"/>
    <property type="match status" value="1"/>
</dbReference>
<dbReference type="RefSeq" id="WP_064481684.1">
    <property type="nucleotide sequence ID" value="NZ_CP015641.1"/>
</dbReference>
<proteinExistence type="predicted"/>
<dbReference type="GO" id="GO:0032049">
    <property type="term" value="P:cardiolipin biosynthetic process"/>
    <property type="evidence" value="ECO:0007669"/>
    <property type="project" value="UniProtKB-ARBA"/>
</dbReference>
<dbReference type="Pfam" id="PF13091">
    <property type="entry name" value="PLDc_2"/>
    <property type="match status" value="2"/>
</dbReference>
<protein>
    <submittedName>
        <fullName evidence="2">Cardiolipin synthase B</fullName>
    </submittedName>
</protein>
<reference evidence="2 3" key="1">
    <citation type="submission" date="2016-05" db="EMBL/GenBank/DDBJ databases">
        <title>Genome sequence of Pseudomonas stutzeri 273 and identification of the exopolysaccharide biosynthesis locus.</title>
        <authorList>
            <person name="Wu S."/>
            <person name="Sun C."/>
        </authorList>
    </citation>
    <scope>NUCLEOTIDE SEQUENCE [LARGE SCALE GENOMIC DNA]</scope>
    <source>
        <strain evidence="2 3">273</strain>
    </source>
</reference>
<organism evidence="2 3">
    <name type="scientific">Stutzerimonas stutzeri</name>
    <name type="common">Pseudomonas stutzeri</name>
    <dbReference type="NCBI Taxonomy" id="316"/>
    <lineage>
        <taxon>Bacteria</taxon>
        <taxon>Pseudomonadati</taxon>
        <taxon>Pseudomonadota</taxon>
        <taxon>Gammaproteobacteria</taxon>
        <taxon>Pseudomonadales</taxon>
        <taxon>Pseudomonadaceae</taxon>
        <taxon>Stutzerimonas</taxon>
    </lineage>
</organism>
<dbReference type="EMBL" id="CP015641">
    <property type="protein sequence ID" value="ANF26156.1"/>
    <property type="molecule type" value="Genomic_DNA"/>
</dbReference>
<dbReference type="Proteomes" id="UP000077787">
    <property type="component" value="Chromosome"/>
</dbReference>